<dbReference type="Pfam" id="PF02527">
    <property type="entry name" value="GidB"/>
    <property type="match status" value="1"/>
</dbReference>
<comment type="subcellular location">
    <subcellularLocation>
        <location evidence="6">Cytoplasm</location>
    </subcellularLocation>
</comment>
<dbReference type="OrthoDB" id="9808773at2"/>
<feature type="binding site" evidence="6">
    <location>
        <position position="84"/>
    </location>
    <ligand>
        <name>S-adenosyl-L-methionine</name>
        <dbReference type="ChEBI" id="CHEBI:59789"/>
    </ligand>
</feature>
<feature type="binding site" evidence="6">
    <location>
        <begin position="102"/>
        <end position="104"/>
    </location>
    <ligand>
        <name>S-adenosyl-L-methionine</name>
        <dbReference type="ChEBI" id="CHEBI:59789"/>
    </ligand>
</feature>
<dbReference type="InterPro" id="IPR003682">
    <property type="entry name" value="rRNA_ssu_MeTfrase_G"/>
</dbReference>
<dbReference type="SUPFAM" id="SSF53335">
    <property type="entry name" value="S-adenosyl-L-methionine-dependent methyltransferases"/>
    <property type="match status" value="1"/>
</dbReference>
<gene>
    <name evidence="6" type="primary">rsmG</name>
    <name evidence="7" type="ORF">BOO71_0013351</name>
</gene>
<dbReference type="RefSeq" id="WP_075836431.1">
    <property type="nucleotide sequence ID" value="NZ_MSTI01000157.1"/>
</dbReference>
<dbReference type="Gene3D" id="3.40.50.150">
    <property type="entry name" value="Vaccinia Virus protein VP39"/>
    <property type="match status" value="1"/>
</dbReference>
<name>A0A1U7NSW2_9DEIO</name>
<dbReference type="FunFam" id="3.40.50.150:FF:000041">
    <property type="entry name" value="Ribosomal RNA small subunit methyltransferase G"/>
    <property type="match status" value="1"/>
</dbReference>
<dbReference type="GO" id="GO:0070043">
    <property type="term" value="F:rRNA (guanine-N7-)-methyltransferase activity"/>
    <property type="evidence" value="ECO:0007669"/>
    <property type="project" value="UniProtKB-UniRule"/>
</dbReference>
<dbReference type="EMBL" id="MSTI01000157">
    <property type="protein sequence ID" value="OLV15995.1"/>
    <property type="molecule type" value="Genomic_DNA"/>
</dbReference>
<dbReference type="PIRSF" id="PIRSF003078">
    <property type="entry name" value="GidB"/>
    <property type="match status" value="1"/>
</dbReference>
<protein>
    <recommendedName>
        <fullName evidence="6">Ribosomal RNA small subunit methyltransferase G</fullName>
        <ecNumber evidence="6">2.1.1.-</ecNumber>
    </recommendedName>
    <alternativeName>
        <fullName evidence="6">16S rRNA 7-methylguanosine methyltransferase</fullName>
        <shortName evidence="6">16S rRNA m7G methyltransferase</shortName>
    </alternativeName>
</protein>
<dbReference type="eggNOG" id="COG0357">
    <property type="taxonomic scope" value="Bacteria"/>
</dbReference>
<sequence>MNREGLDLLRQGAGELGLKIESQLPAFERLFELLQEGNTRLNLTALKTEEDIVLKHFVDSLTCLRGNYLEGSLSVLDLGTGAGFPTFPLALVRPELHFTPVDSTRKKIDFVRETAAQLGLDQVVPLVGRAEALGRDAEHREQYDRVVVRAVASLPVLAELALPLLREGGLLVAQKGDITAEELNAGRRAAGEVGGKVQVVDPFELPILGDARTLIIIEKLKPTSSKYPRREGLPTAQPLFWNAAPKQAR</sequence>
<evidence type="ECO:0000256" key="3">
    <source>
        <dbReference type="ARBA" id="ARBA00022603"/>
    </source>
</evidence>
<dbReference type="EC" id="2.1.1.-" evidence="6"/>
<keyword evidence="2 6" id="KW-0698">rRNA processing</keyword>
<evidence type="ECO:0000313" key="8">
    <source>
        <dbReference type="Proteomes" id="UP000186607"/>
    </source>
</evidence>
<evidence type="ECO:0000313" key="7">
    <source>
        <dbReference type="EMBL" id="OLV15995.1"/>
    </source>
</evidence>
<comment type="function">
    <text evidence="6">Specifically methylates the N7 position of a guanine in 16S rRNA.</text>
</comment>
<organism evidence="7 8">
    <name type="scientific">Deinococcus marmoris</name>
    <dbReference type="NCBI Taxonomy" id="249408"/>
    <lineage>
        <taxon>Bacteria</taxon>
        <taxon>Thermotogati</taxon>
        <taxon>Deinococcota</taxon>
        <taxon>Deinococci</taxon>
        <taxon>Deinococcales</taxon>
        <taxon>Deinococcaceae</taxon>
        <taxon>Deinococcus</taxon>
    </lineage>
</organism>
<comment type="caution">
    <text evidence="7">The sequence shown here is derived from an EMBL/GenBank/DDBJ whole genome shotgun (WGS) entry which is preliminary data.</text>
</comment>
<keyword evidence="8" id="KW-1185">Reference proteome</keyword>
<evidence type="ECO:0000256" key="1">
    <source>
        <dbReference type="ARBA" id="ARBA00022490"/>
    </source>
</evidence>
<dbReference type="InterPro" id="IPR029063">
    <property type="entry name" value="SAM-dependent_MTases_sf"/>
</dbReference>
<comment type="similarity">
    <text evidence="6">Belongs to the methyltransferase superfamily. RNA methyltransferase RsmG family.</text>
</comment>
<dbReference type="PANTHER" id="PTHR31760">
    <property type="entry name" value="S-ADENOSYL-L-METHIONINE-DEPENDENT METHYLTRANSFERASES SUPERFAMILY PROTEIN"/>
    <property type="match status" value="1"/>
</dbReference>
<dbReference type="PANTHER" id="PTHR31760:SF0">
    <property type="entry name" value="S-ADENOSYL-L-METHIONINE-DEPENDENT METHYLTRANSFERASES SUPERFAMILY PROTEIN"/>
    <property type="match status" value="1"/>
</dbReference>
<keyword evidence="4 6" id="KW-0808">Transferase</keyword>
<dbReference type="HAMAP" id="MF_00074">
    <property type="entry name" value="16SrRNA_methyltr_G"/>
    <property type="match status" value="1"/>
</dbReference>
<dbReference type="NCBIfam" id="TIGR00138">
    <property type="entry name" value="rsmG_gidB"/>
    <property type="match status" value="1"/>
</dbReference>
<dbReference type="Proteomes" id="UP000186607">
    <property type="component" value="Unassembled WGS sequence"/>
</dbReference>
<evidence type="ECO:0000256" key="6">
    <source>
        <dbReference type="HAMAP-Rule" id="MF_00074"/>
    </source>
</evidence>
<dbReference type="AlphaFoldDB" id="A0A1U7NSW2"/>
<feature type="binding site" evidence="6">
    <location>
        <position position="79"/>
    </location>
    <ligand>
        <name>S-adenosyl-L-methionine</name>
        <dbReference type="ChEBI" id="CHEBI:59789"/>
    </ligand>
</feature>
<evidence type="ECO:0000256" key="2">
    <source>
        <dbReference type="ARBA" id="ARBA00022552"/>
    </source>
</evidence>
<dbReference type="STRING" id="249408.BOO71_0013351"/>
<evidence type="ECO:0000256" key="4">
    <source>
        <dbReference type="ARBA" id="ARBA00022679"/>
    </source>
</evidence>
<feature type="binding site" evidence="6">
    <location>
        <begin position="130"/>
        <end position="131"/>
    </location>
    <ligand>
        <name>S-adenosyl-L-methionine</name>
        <dbReference type="ChEBI" id="CHEBI:59789"/>
    </ligand>
</feature>
<dbReference type="GO" id="GO:0005829">
    <property type="term" value="C:cytosol"/>
    <property type="evidence" value="ECO:0007669"/>
    <property type="project" value="TreeGrafter"/>
</dbReference>
<feature type="binding site" evidence="6">
    <location>
        <position position="149"/>
    </location>
    <ligand>
        <name>S-adenosyl-L-methionine</name>
        <dbReference type="ChEBI" id="CHEBI:59789"/>
    </ligand>
</feature>
<keyword evidence="1 6" id="KW-0963">Cytoplasm</keyword>
<keyword evidence="5 6" id="KW-0949">S-adenosyl-L-methionine</keyword>
<keyword evidence="3 6" id="KW-0489">Methyltransferase</keyword>
<evidence type="ECO:0000256" key="5">
    <source>
        <dbReference type="ARBA" id="ARBA00022691"/>
    </source>
</evidence>
<proteinExistence type="inferred from homology"/>
<dbReference type="CDD" id="cd02440">
    <property type="entry name" value="AdoMet_MTases"/>
    <property type="match status" value="1"/>
</dbReference>
<reference evidence="7 8" key="1">
    <citation type="submission" date="2017-01" db="EMBL/GenBank/DDBJ databases">
        <title>Genome Analysis of Deinococcus marmoris KOPRI26562.</title>
        <authorList>
            <person name="Kim J.H."/>
            <person name="Oh H.-M."/>
        </authorList>
    </citation>
    <scope>NUCLEOTIDE SEQUENCE [LARGE SCALE GENOMIC DNA]</scope>
    <source>
        <strain evidence="7 8">KOPRI26562</strain>
    </source>
</reference>
<accession>A0A1U7NSW2</accession>